<dbReference type="InterPro" id="IPR029044">
    <property type="entry name" value="Nucleotide-diphossugar_trans"/>
</dbReference>
<dbReference type="SUPFAM" id="SSF53756">
    <property type="entry name" value="UDP-Glycosyltransferase/glycogen phosphorylase"/>
    <property type="match status" value="1"/>
</dbReference>
<dbReference type="RefSeq" id="WP_377500068.1">
    <property type="nucleotide sequence ID" value="NZ_JBHMDO010000044.1"/>
</dbReference>
<evidence type="ECO:0000259" key="2">
    <source>
        <dbReference type="Pfam" id="PF00535"/>
    </source>
</evidence>
<proteinExistence type="predicted"/>
<dbReference type="SUPFAM" id="SSF53448">
    <property type="entry name" value="Nucleotide-diphospho-sugar transferases"/>
    <property type="match status" value="1"/>
</dbReference>
<dbReference type="EMBL" id="JBHMDO010000044">
    <property type="protein sequence ID" value="MFB9329631.1"/>
    <property type="molecule type" value="Genomic_DNA"/>
</dbReference>
<accession>A0ABV5KWQ4</accession>
<dbReference type="Proteomes" id="UP001589747">
    <property type="component" value="Unassembled WGS sequence"/>
</dbReference>
<keyword evidence="4" id="KW-0808">Transferase</keyword>
<comment type="caution">
    <text evidence="4">The sequence shown here is derived from an EMBL/GenBank/DDBJ whole genome shotgun (WGS) entry which is preliminary data.</text>
</comment>
<dbReference type="Gene3D" id="3.40.50.2000">
    <property type="entry name" value="Glycogen Phosphorylase B"/>
    <property type="match status" value="2"/>
</dbReference>
<gene>
    <name evidence="4" type="ORF">ACFFSY_27150</name>
</gene>
<evidence type="ECO:0000259" key="1">
    <source>
        <dbReference type="Pfam" id="PF00534"/>
    </source>
</evidence>
<evidence type="ECO:0000313" key="5">
    <source>
        <dbReference type="Proteomes" id="UP001589747"/>
    </source>
</evidence>
<keyword evidence="4" id="KW-0328">Glycosyltransferase</keyword>
<feature type="domain" description="Glycosyltransferase 2-like" evidence="2">
    <location>
        <begin position="13"/>
        <end position="142"/>
    </location>
</feature>
<dbReference type="InterPro" id="IPR028098">
    <property type="entry name" value="Glyco_trans_4-like_N"/>
</dbReference>
<keyword evidence="5" id="KW-1185">Reference proteome</keyword>
<dbReference type="GO" id="GO:0016757">
    <property type="term" value="F:glycosyltransferase activity"/>
    <property type="evidence" value="ECO:0007669"/>
    <property type="project" value="UniProtKB-KW"/>
</dbReference>
<dbReference type="Pfam" id="PF00535">
    <property type="entry name" value="Glycos_transf_2"/>
    <property type="match status" value="1"/>
</dbReference>
<evidence type="ECO:0000259" key="3">
    <source>
        <dbReference type="Pfam" id="PF13439"/>
    </source>
</evidence>
<dbReference type="InterPro" id="IPR001173">
    <property type="entry name" value="Glyco_trans_2-like"/>
</dbReference>
<dbReference type="Pfam" id="PF13439">
    <property type="entry name" value="Glyco_transf_4"/>
    <property type="match status" value="1"/>
</dbReference>
<dbReference type="InterPro" id="IPR050834">
    <property type="entry name" value="Glycosyltransf_2"/>
</dbReference>
<feature type="domain" description="Glycosyltransferase subfamily 4-like N-terminal" evidence="3">
    <location>
        <begin position="282"/>
        <end position="440"/>
    </location>
</feature>
<dbReference type="InterPro" id="IPR001296">
    <property type="entry name" value="Glyco_trans_1"/>
</dbReference>
<dbReference type="CDD" id="cd03801">
    <property type="entry name" value="GT4_PimA-like"/>
    <property type="match status" value="1"/>
</dbReference>
<dbReference type="Pfam" id="PF00534">
    <property type="entry name" value="Glycos_transf_1"/>
    <property type="match status" value="1"/>
</dbReference>
<dbReference type="CDD" id="cd00761">
    <property type="entry name" value="Glyco_tranf_GTA_type"/>
    <property type="match status" value="1"/>
</dbReference>
<protein>
    <submittedName>
        <fullName evidence="4">Glycosyltransferase</fullName>
        <ecNumber evidence="4">2.4.-.-</ecNumber>
    </submittedName>
</protein>
<organism evidence="4 5">
    <name type="scientific">Paenibacillus aurantiacus</name>
    <dbReference type="NCBI Taxonomy" id="1936118"/>
    <lineage>
        <taxon>Bacteria</taxon>
        <taxon>Bacillati</taxon>
        <taxon>Bacillota</taxon>
        <taxon>Bacilli</taxon>
        <taxon>Bacillales</taxon>
        <taxon>Paenibacillaceae</taxon>
        <taxon>Paenibacillus</taxon>
    </lineage>
</organism>
<reference evidence="4 5" key="1">
    <citation type="submission" date="2024-09" db="EMBL/GenBank/DDBJ databases">
        <authorList>
            <person name="Sun Q."/>
            <person name="Mori K."/>
        </authorList>
    </citation>
    <scope>NUCLEOTIDE SEQUENCE [LARGE SCALE GENOMIC DNA]</scope>
    <source>
        <strain evidence="4 5">TISTR 2452</strain>
    </source>
</reference>
<feature type="domain" description="Glycosyl transferase family 1" evidence="1">
    <location>
        <begin position="454"/>
        <end position="617"/>
    </location>
</feature>
<dbReference type="EC" id="2.4.-.-" evidence="4"/>
<evidence type="ECO:0000313" key="4">
    <source>
        <dbReference type="EMBL" id="MFB9329631.1"/>
    </source>
</evidence>
<sequence length="793" mass="90936">MSLWGNNVPPWVSIVIPCYNYGEFLEEAIDSCLASTLQDFEIIVVNDGSTDPFTVELLKQLHKPKTRVIHQKNQGVSAALNNGIREARGKYIFRLDADDRIHPTLLEKGTWVMETRPEVGFVTCHLKMFGNESWTWTPPPYSFERLLNENIVIGNSLFRKVAWEQANGFEEQGDGYDDWEFWIKLAAKGWEGFQIPEVLFFYRRHGFTRSAELLTRYEQIKRNMRQKYPDLYQALDQGLLSKGPHPSNMQITDWKYAAHPYATLPVSRQKTRLMLMMPWLIVGGAEKFFLDLIEGLPRELYHITLVTTLRAESPWFERFDSCSDEVFQMPLLFDTPAQMEPLILHLIETRDIQIVHINNSEVGYNMLPRLKSKFPHVKTVSLLHDYVPELAWDHVRHSRQYDNWIDKYTICKASLKQTMQELFQIDPQKIDIVPNGVDTELFRPGTTEEVIALKQVFGIPSDKKVISYIARLNTDKDPLKFISIAQKIIASDTHDRYRFIMVGDGPLRDQVEHAAAPLFPKLLIFGAREDVHSILKITDLLASTSPSEGFPISGLEAMAAAVPVVAFSVRGWVDLIDPNVDGLLIARTSQEEEDFMMQAINLLQHAEWHQSIRSAARNKVLSNYTRHHFILRYRNFYEYLLADIPMQTIDSMEEENDLGLVRDYSFNEANRCGEPYQMPFVLPAGEELQLTNVFLKNIVVGNRIQITGTFGVHNIGADADTVITIRLYREGAHRRELVTEINHTVASHVTGVITFNHAEHGLHPTQNFFMCVLAHGNHVQICNICHLSGVVYA</sequence>
<dbReference type="PANTHER" id="PTHR43685">
    <property type="entry name" value="GLYCOSYLTRANSFERASE"/>
    <property type="match status" value="1"/>
</dbReference>
<name>A0ABV5KWQ4_9BACL</name>
<dbReference type="Gene3D" id="3.90.550.10">
    <property type="entry name" value="Spore Coat Polysaccharide Biosynthesis Protein SpsA, Chain A"/>
    <property type="match status" value="1"/>
</dbReference>
<dbReference type="PANTHER" id="PTHR43685:SF2">
    <property type="entry name" value="GLYCOSYLTRANSFERASE 2-LIKE DOMAIN-CONTAINING PROTEIN"/>
    <property type="match status" value="1"/>
</dbReference>